<reference evidence="2 3" key="1">
    <citation type="submission" date="2019-01" db="EMBL/GenBank/DDBJ databases">
        <title>A draft genome assembly of the solar-powered sea slug Elysia chlorotica.</title>
        <authorList>
            <person name="Cai H."/>
            <person name="Li Q."/>
            <person name="Fang X."/>
            <person name="Li J."/>
            <person name="Curtis N.E."/>
            <person name="Altenburger A."/>
            <person name="Shibata T."/>
            <person name="Feng M."/>
            <person name="Maeda T."/>
            <person name="Schwartz J.A."/>
            <person name="Shigenobu S."/>
            <person name="Lundholm N."/>
            <person name="Nishiyama T."/>
            <person name="Yang H."/>
            <person name="Hasebe M."/>
            <person name="Li S."/>
            <person name="Pierce S.K."/>
            <person name="Wang J."/>
        </authorList>
    </citation>
    <scope>NUCLEOTIDE SEQUENCE [LARGE SCALE GENOMIC DNA]</scope>
    <source>
        <strain evidence="2">EC2010</strain>
        <tissue evidence="2">Whole organism of an adult</tissue>
    </source>
</reference>
<feature type="region of interest" description="Disordered" evidence="1">
    <location>
        <begin position="1025"/>
        <end position="1047"/>
    </location>
</feature>
<dbReference type="PANTHER" id="PTHR43941">
    <property type="entry name" value="STRUCTURAL MAINTENANCE OF CHROMOSOMES PROTEIN 2"/>
    <property type="match status" value="1"/>
</dbReference>
<feature type="compositionally biased region" description="Polar residues" evidence="1">
    <location>
        <begin position="791"/>
        <end position="844"/>
    </location>
</feature>
<feature type="compositionally biased region" description="Low complexity" evidence="1">
    <location>
        <begin position="386"/>
        <end position="397"/>
    </location>
</feature>
<name>A0A433TXR9_ELYCH</name>
<feature type="compositionally biased region" description="Polar residues" evidence="1">
    <location>
        <begin position="1165"/>
        <end position="1185"/>
    </location>
</feature>
<keyword evidence="3" id="KW-1185">Reference proteome</keyword>
<feature type="region of interest" description="Disordered" evidence="1">
    <location>
        <begin position="80"/>
        <end position="101"/>
    </location>
</feature>
<feature type="compositionally biased region" description="Basic and acidic residues" evidence="1">
    <location>
        <begin position="859"/>
        <end position="871"/>
    </location>
</feature>
<feature type="compositionally biased region" description="Basic and acidic residues" evidence="1">
    <location>
        <begin position="322"/>
        <end position="331"/>
    </location>
</feature>
<feature type="region of interest" description="Disordered" evidence="1">
    <location>
        <begin position="155"/>
        <end position="184"/>
    </location>
</feature>
<dbReference type="EMBL" id="RQTK01000141">
    <property type="protein sequence ID" value="RUS86370.1"/>
    <property type="molecule type" value="Genomic_DNA"/>
</dbReference>
<dbReference type="GO" id="GO:0003682">
    <property type="term" value="F:chromatin binding"/>
    <property type="evidence" value="ECO:0007669"/>
    <property type="project" value="TreeGrafter"/>
</dbReference>
<evidence type="ECO:0000256" key="1">
    <source>
        <dbReference type="SAM" id="MobiDB-lite"/>
    </source>
</evidence>
<feature type="compositionally biased region" description="Basic and acidic residues" evidence="1">
    <location>
        <begin position="465"/>
        <end position="479"/>
    </location>
</feature>
<dbReference type="GO" id="GO:0007076">
    <property type="term" value="P:mitotic chromosome condensation"/>
    <property type="evidence" value="ECO:0007669"/>
    <property type="project" value="TreeGrafter"/>
</dbReference>
<evidence type="ECO:0000313" key="2">
    <source>
        <dbReference type="EMBL" id="RUS86370.1"/>
    </source>
</evidence>
<dbReference type="STRING" id="188477.A0A433TXR9"/>
<feature type="compositionally biased region" description="Basic and acidic residues" evidence="1">
    <location>
        <begin position="609"/>
        <end position="622"/>
    </location>
</feature>
<feature type="compositionally biased region" description="Basic and acidic residues" evidence="1">
    <location>
        <begin position="301"/>
        <end position="310"/>
    </location>
</feature>
<proteinExistence type="predicted"/>
<feature type="region of interest" description="Disordered" evidence="1">
    <location>
        <begin position="609"/>
        <end position="635"/>
    </location>
</feature>
<feature type="compositionally biased region" description="Low complexity" evidence="1">
    <location>
        <begin position="1031"/>
        <end position="1040"/>
    </location>
</feature>
<feature type="region of interest" description="Disordered" evidence="1">
    <location>
        <begin position="1103"/>
        <end position="1219"/>
    </location>
</feature>
<feature type="region of interest" description="Disordered" evidence="1">
    <location>
        <begin position="666"/>
        <end position="692"/>
    </location>
</feature>
<feature type="compositionally biased region" description="Low complexity" evidence="1">
    <location>
        <begin position="926"/>
        <end position="938"/>
    </location>
</feature>
<dbReference type="PANTHER" id="PTHR43941:SF1">
    <property type="entry name" value="STRUCTURAL MAINTENANCE OF CHROMOSOMES PROTEIN 2"/>
    <property type="match status" value="1"/>
</dbReference>
<dbReference type="GO" id="GO:0000793">
    <property type="term" value="C:condensed chromosome"/>
    <property type="evidence" value="ECO:0007669"/>
    <property type="project" value="TreeGrafter"/>
</dbReference>
<feature type="region of interest" description="Disordered" evidence="1">
    <location>
        <begin position="780"/>
        <end position="1011"/>
    </location>
</feature>
<feature type="compositionally biased region" description="Low complexity" evidence="1">
    <location>
        <begin position="431"/>
        <end position="449"/>
    </location>
</feature>
<feature type="compositionally biased region" description="Basic and acidic residues" evidence="1">
    <location>
        <begin position="342"/>
        <end position="383"/>
    </location>
</feature>
<sequence length="1352" mass="148589">MSWDAAFKAYLSPELRIDCGSYHGVLKVDGAALHVEDFVVKSYTFEVDLFIKEDILEGKCPSPPAVEFRSSPLNTACAAPIPTTTVSQPASGGQDDTEDRKVVDIVKPQLTHKEDIDLTPTRESAASCSDLLQRSSPLTNPISGDSMVSSILKTSTPLKSSSPLQTLPVRRASPIGDDKSGDLAKLDSEYFERSREDKKYAGQMNGSGRGETIANETAALASSTSKFVEDIMRSTQSRQEEDGLPVRTFSKETYRLEGTGYESQDREDKYTSAASHDEDRTSSANRPTTEESSRLQQVSRESQHHTHRPADGIYGRPPSQPSHDRLDERSTKSTSRGGVSNKRHDDYDRRSLGSERDKDVDTDYNIRNRERFSLNRERDDEYGHTGSRPPSVPSGSSFREGSQGKDGRHEVHADAEGRNRSYMSRGSREGSVAGSQHSSRASSHTSLTSEQELGQYWENDLSRSNGEHYRERRQHETVPDHGGSGGARLERPASVPNYGARLETRHDKRSSTPDNRVRIPAPSRTRPDSAGGGGDSGACPALRGSLTTDRLGEALGGRASVASSDGRRTVTPGLGARQLVSGEEEELRNAVENLRQLVSRRDSEIRSLRDELQDVKDNRHSSYSDARPSRSSVDRVHNSLEYKQLQSEKEILATEVVSLKEEVQRLTSRTSSGRGGDGGGGRPSSSINDYSPYSPVVLQRKIADLESQIHDLQEVNEATTSSLSRTEEKVRLLQEENHDLRAKSGNNLEDSGDQHSLRVQLRTLREDIASLRERNFQLTEENMRLQERQGSRTSTAAAGLTMQRSGSSLGLKTDNGQTNHSAYTGDSTSTYGASSRYPSGNSKISPEPGRQPLVYSSRVSREELAPKDYRTRGSSLGRAYNHSDQPTATTNTSGSTSLHQRNAQDSSHLRYSSSSGDVLSHRPPNSAFMSSRSYVSSSTTVADRDRYRPDGEVSEQVHTDKYRPGVGSSYDNGKQGRSRKSPTKESTSHKSGSYNSFSKDRSGGLGKDGYGDYRREDTYLAYLSDSKLDRQPSQPKQSPPRNSLGSKDIFMNLKKKLASQWLQQENRYISGNLEFDRYQSTSGPERVEEDGDDSDTATDILLAQDTGTSRVSFKSDKSPGSDGALSSDEAAEDVDSQGHLDRTSSLRRRCRSADPSGSARHSSDPWRTSSSRNSRSLQAPATSVTQGSQRSGGAGGSPSSYRGASPGGDDRDSMRSAQTAGLRSVLPTPLITQHNKHELAKNHGASLLNSTLTQGLRPFAPRSPADIRVEDVVKFSRLGGKLTQGCVKYVGHLPFYSPVNTTKVFSWLLTKLSWLGHLETVVDLHKTNLQILTTLPMLPFKPQFNNIILRII</sequence>
<dbReference type="GO" id="GO:0000796">
    <property type="term" value="C:condensin complex"/>
    <property type="evidence" value="ECO:0007669"/>
    <property type="project" value="TreeGrafter"/>
</dbReference>
<protein>
    <submittedName>
        <fullName evidence="2">Uncharacterized protein</fullName>
    </submittedName>
</protein>
<feature type="compositionally biased region" description="Gly residues" evidence="1">
    <location>
        <begin position="673"/>
        <end position="682"/>
    </location>
</feature>
<organism evidence="2 3">
    <name type="scientific">Elysia chlorotica</name>
    <name type="common">Eastern emerald elysia</name>
    <name type="synonym">Sea slug</name>
    <dbReference type="NCBI Taxonomy" id="188477"/>
    <lineage>
        <taxon>Eukaryota</taxon>
        <taxon>Metazoa</taxon>
        <taxon>Spiralia</taxon>
        <taxon>Lophotrochozoa</taxon>
        <taxon>Mollusca</taxon>
        <taxon>Gastropoda</taxon>
        <taxon>Heterobranchia</taxon>
        <taxon>Euthyneura</taxon>
        <taxon>Panpulmonata</taxon>
        <taxon>Sacoglossa</taxon>
        <taxon>Placobranchoidea</taxon>
        <taxon>Plakobranchidae</taxon>
        <taxon>Elysia</taxon>
    </lineage>
</organism>
<dbReference type="GO" id="GO:0000785">
    <property type="term" value="C:chromatin"/>
    <property type="evidence" value="ECO:0007669"/>
    <property type="project" value="TreeGrafter"/>
</dbReference>
<feature type="compositionally biased region" description="Basic and acidic residues" evidence="1">
    <location>
        <begin position="263"/>
        <end position="281"/>
    </location>
</feature>
<gene>
    <name evidence="2" type="ORF">EGW08_005888</name>
</gene>
<feature type="compositionally biased region" description="Polar residues" evidence="1">
    <location>
        <begin position="82"/>
        <end position="91"/>
    </location>
</feature>
<accession>A0A433TXR9</accession>
<dbReference type="OrthoDB" id="2130750at2759"/>
<feature type="compositionally biased region" description="Basic and acidic residues" evidence="1">
    <location>
        <begin position="942"/>
        <end position="963"/>
    </location>
</feature>
<evidence type="ECO:0000313" key="3">
    <source>
        <dbReference type="Proteomes" id="UP000271974"/>
    </source>
</evidence>
<feature type="compositionally biased region" description="Basic and acidic residues" evidence="1">
    <location>
        <begin position="780"/>
        <end position="790"/>
    </location>
</feature>
<comment type="caution">
    <text evidence="2">The sequence shown here is derived from an EMBL/GenBank/DDBJ whole genome shotgun (WGS) entry which is preliminary data.</text>
</comment>
<dbReference type="Proteomes" id="UP000271974">
    <property type="component" value="Unassembled WGS sequence"/>
</dbReference>
<feature type="compositionally biased region" description="Polar residues" evidence="1">
    <location>
        <begin position="882"/>
        <end position="917"/>
    </location>
</feature>
<feature type="region of interest" description="Disordered" evidence="1">
    <location>
        <begin position="231"/>
        <end position="544"/>
    </location>
</feature>
<feature type="compositionally biased region" description="Basic and acidic residues" evidence="1">
    <location>
        <begin position="402"/>
        <end position="419"/>
    </location>
</feature>
<feature type="compositionally biased region" description="Basic and acidic residues" evidence="1">
    <location>
        <begin position="502"/>
        <end position="517"/>
    </location>
</feature>
<feature type="compositionally biased region" description="Polar residues" evidence="1">
    <location>
        <begin position="155"/>
        <end position="165"/>
    </location>
</feature>